<name>A0A9P6FT30_9FUNG</name>
<evidence type="ECO:0000313" key="5">
    <source>
        <dbReference type="Proteomes" id="UP000780801"/>
    </source>
</evidence>
<feature type="region of interest" description="Disordered" evidence="2">
    <location>
        <begin position="1"/>
        <end position="73"/>
    </location>
</feature>
<proteinExistence type="predicted"/>
<dbReference type="EMBL" id="JAABOA010002199">
    <property type="protein sequence ID" value="KAF9580235.1"/>
    <property type="molecule type" value="Genomic_DNA"/>
</dbReference>
<feature type="domain" description="HPt" evidence="3">
    <location>
        <begin position="76"/>
        <end position="181"/>
    </location>
</feature>
<organism evidence="4 5">
    <name type="scientific">Lunasporangiospora selenospora</name>
    <dbReference type="NCBI Taxonomy" id="979761"/>
    <lineage>
        <taxon>Eukaryota</taxon>
        <taxon>Fungi</taxon>
        <taxon>Fungi incertae sedis</taxon>
        <taxon>Mucoromycota</taxon>
        <taxon>Mortierellomycotina</taxon>
        <taxon>Mortierellomycetes</taxon>
        <taxon>Mortierellales</taxon>
        <taxon>Mortierellaceae</taxon>
        <taxon>Lunasporangiospora</taxon>
    </lineage>
</organism>
<dbReference type="InterPro" id="IPR045871">
    <property type="entry name" value="AHP1-5/YPD1"/>
</dbReference>
<dbReference type="GO" id="GO:0043424">
    <property type="term" value="F:protein histidine kinase binding"/>
    <property type="evidence" value="ECO:0007669"/>
    <property type="project" value="InterPro"/>
</dbReference>
<dbReference type="GO" id="GO:0005634">
    <property type="term" value="C:nucleus"/>
    <property type="evidence" value="ECO:0007669"/>
    <property type="project" value="TreeGrafter"/>
</dbReference>
<dbReference type="AlphaFoldDB" id="A0A9P6FT30"/>
<dbReference type="Gene3D" id="1.20.120.160">
    <property type="entry name" value="HPT domain"/>
    <property type="match status" value="1"/>
</dbReference>
<sequence>MMDGDEKKTKDVVTEIKDDKDNKDSKDSKDDKENKDHKENSDSDSGSESEHDDDDDCTIIDHQTFDQLLEMDDEEDHEFSRSLVWNYFEQAQKTFDDMDKAMKKLDFPDLSRLGHFLKGSSAALGLTKVKESCEKLQNLGNRKDENGANTISNEVAEKKIGKLLIRMRKEYEEARSYLEDFYEDQEPQPSASE</sequence>
<gene>
    <name evidence="4" type="ORF">BGW38_003196</name>
</gene>
<protein>
    <recommendedName>
        <fullName evidence="3">HPt domain-containing protein</fullName>
    </recommendedName>
</protein>
<dbReference type="InterPro" id="IPR036641">
    <property type="entry name" value="HPT_dom_sf"/>
</dbReference>
<keyword evidence="1" id="KW-0597">Phosphoprotein</keyword>
<evidence type="ECO:0000259" key="3">
    <source>
        <dbReference type="PROSITE" id="PS50894"/>
    </source>
</evidence>
<dbReference type="SMART" id="SM00073">
    <property type="entry name" value="HPT"/>
    <property type="match status" value="1"/>
</dbReference>
<accession>A0A9P6FT30</accession>
<dbReference type="OrthoDB" id="1673781at2759"/>
<dbReference type="PROSITE" id="PS50894">
    <property type="entry name" value="HPT"/>
    <property type="match status" value="1"/>
</dbReference>
<dbReference type="PANTHER" id="PTHR28242">
    <property type="entry name" value="PHOSPHORELAY INTERMEDIATE PROTEIN YPD1"/>
    <property type="match status" value="1"/>
</dbReference>
<dbReference type="Pfam" id="PF01627">
    <property type="entry name" value="Hpt"/>
    <property type="match status" value="1"/>
</dbReference>
<dbReference type="InterPro" id="IPR008207">
    <property type="entry name" value="Sig_transdc_His_kin_Hpt_dom"/>
</dbReference>
<reference evidence="4" key="1">
    <citation type="journal article" date="2020" name="Fungal Divers.">
        <title>Resolving the Mortierellaceae phylogeny through synthesis of multi-gene phylogenetics and phylogenomics.</title>
        <authorList>
            <person name="Vandepol N."/>
            <person name="Liber J."/>
            <person name="Desiro A."/>
            <person name="Na H."/>
            <person name="Kennedy M."/>
            <person name="Barry K."/>
            <person name="Grigoriev I.V."/>
            <person name="Miller A.N."/>
            <person name="O'Donnell K."/>
            <person name="Stajich J.E."/>
            <person name="Bonito G."/>
        </authorList>
    </citation>
    <scope>NUCLEOTIDE SEQUENCE</scope>
    <source>
        <strain evidence="4">KOD1015</strain>
    </source>
</reference>
<evidence type="ECO:0000256" key="1">
    <source>
        <dbReference type="PROSITE-ProRule" id="PRU00110"/>
    </source>
</evidence>
<comment type="caution">
    <text evidence="4">The sequence shown here is derived from an EMBL/GenBank/DDBJ whole genome shotgun (WGS) entry which is preliminary data.</text>
</comment>
<dbReference type="SUPFAM" id="SSF47226">
    <property type="entry name" value="Histidine-containing phosphotransfer domain, HPT domain"/>
    <property type="match status" value="1"/>
</dbReference>
<dbReference type="CDD" id="cd00088">
    <property type="entry name" value="HPT"/>
    <property type="match status" value="1"/>
</dbReference>
<dbReference type="GO" id="GO:0000160">
    <property type="term" value="P:phosphorelay signal transduction system"/>
    <property type="evidence" value="ECO:0007669"/>
    <property type="project" value="InterPro"/>
</dbReference>
<dbReference type="Proteomes" id="UP000780801">
    <property type="component" value="Unassembled WGS sequence"/>
</dbReference>
<dbReference type="PANTHER" id="PTHR28242:SF52">
    <property type="entry name" value="PHOSPHORELAY INTERMEDIATE PROTEIN YPD1"/>
    <property type="match status" value="1"/>
</dbReference>
<feature type="compositionally biased region" description="Basic and acidic residues" evidence="2">
    <location>
        <begin position="1"/>
        <end position="41"/>
    </location>
</feature>
<keyword evidence="5" id="KW-1185">Reference proteome</keyword>
<dbReference type="GO" id="GO:0009927">
    <property type="term" value="F:histidine phosphotransfer kinase activity"/>
    <property type="evidence" value="ECO:0007669"/>
    <property type="project" value="InterPro"/>
</dbReference>
<feature type="modified residue" description="Phosphohistidine" evidence="1">
    <location>
        <position position="115"/>
    </location>
</feature>
<evidence type="ECO:0000313" key="4">
    <source>
        <dbReference type="EMBL" id="KAF9580235.1"/>
    </source>
</evidence>
<evidence type="ECO:0000256" key="2">
    <source>
        <dbReference type="SAM" id="MobiDB-lite"/>
    </source>
</evidence>
<dbReference type="GO" id="GO:0005737">
    <property type="term" value="C:cytoplasm"/>
    <property type="evidence" value="ECO:0007669"/>
    <property type="project" value="TreeGrafter"/>
</dbReference>
<feature type="compositionally biased region" description="Acidic residues" evidence="2">
    <location>
        <begin position="45"/>
        <end position="58"/>
    </location>
</feature>